<dbReference type="PRINTS" id="PR00722">
    <property type="entry name" value="CHYMOTRYPSIN"/>
</dbReference>
<dbReference type="EMBL" id="QCYY01000498">
    <property type="protein sequence ID" value="ROT84793.1"/>
    <property type="molecule type" value="Genomic_DNA"/>
</dbReference>
<dbReference type="Proteomes" id="UP000283509">
    <property type="component" value="Unassembled WGS sequence"/>
</dbReference>
<dbReference type="InterPro" id="IPR041515">
    <property type="entry name" value="PPAF-2-like_Clip"/>
</dbReference>
<feature type="compositionally biased region" description="Low complexity" evidence="5">
    <location>
        <begin position="83"/>
        <end position="99"/>
    </location>
</feature>
<evidence type="ECO:0000259" key="7">
    <source>
        <dbReference type="PROSITE" id="PS50240"/>
    </source>
</evidence>
<feature type="compositionally biased region" description="Polar residues" evidence="5">
    <location>
        <begin position="66"/>
        <end position="80"/>
    </location>
</feature>
<evidence type="ECO:0000256" key="6">
    <source>
        <dbReference type="SAM" id="SignalP"/>
    </source>
</evidence>
<dbReference type="SMART" id="SM00020">
    <property type="entry name" value="Tryp_SPc"/>
    <property type="match status" value="1"/>
</dbReference>
<evidence type="ECO:0000313" key="9">
    <source>
        <dbReference type="Proteomes" id="UP000283509"/>
    </source>
</evidence>
<dbReference type="Pfam" id="PF00089">
    <property type="entry name" value="Trypsin"/>
    <property type="match status" value="1"/>
</dbReference>
<organism evidence="8 9">
    <name type="scientific">Penaeus vannamei</name>
    <name type="common">Whiteleg shrimp</name>
    <name type="synonym">Litopenaeus vannamei</name>
    <dbReference type="NCBI Taxonomy" id="6689"/>
    <lineage>
        <taxon>Eukaryota</taxon>
        <taxon>Metazoa</taxon>
        <taxon>Ecdysozoa</taxon>
        <taxon>Arthropoda</taxon>
        <taxon>Crustacea</taxon>
        <taxon>Multicrustacea</taxon>
        <taxon>Malacostraca</taxon>
        <taxon>Eumalacostraca</taxon>
        <taxon>Eucarida</taxon>
        <taxon>Decapoda</taxon>
        <taxon>Dendrobranchiata</taxon>
        <taxon>Penaeoidea</taxon>
        <taxon>Penaeidae</taxon>
        <taxon>Penaeus</taxon>
    </lineage>
</organism>
<evidence type="ECO:0000256" key="5">
    <source>
        <dbReference type="SAM" id="MobiDB-lite"/>
    </source>
</evidence>
<keyword evidence="1 6" id="KW-0732">Signal</keyword>
<evidence type="ECO:0000256" key="1">
    <source>
        <dbReference type="ARBA" id="ARBA00022729"/>
    </source>
</evidence>
<dbReference type="OrthoDB" id="6261922at2759"/>
<feature type="region of interest" description="Disordered" evidence="5">
    <location>
        <begin position="62"/>
        <end position="112"/>
    </location>
</feature>
<keyword evidence="8" id="KW-0378">Hydrolase</keyword>
<comment type="caution">
    <text evidence="8">The sequence shown here is derived from an EMBL/GenBank/DDBJ whole genome shotgun (WGS) entry which is preliminary data.</text>
</comment>
<accession>A0A3R7MK03</accession>
<dbReference type="FunFam" id="2.40.10.10:FF:000028">
    <property type="entry name" value="Serine protease easter"/>
    <property type="match status" value="1"/>
</dbReference>
<reference evidence="8 9" key="2">
    <citation type="submission" date="2019-01" db="EMBL/GenBank/DDBJ databases">
        <title>The decoding of complex shrimp genome reveals the adaptation for benthos swimmer, frequently molting mechanism and breeding impact on genome.</title>
        <authorList>
            <person name="Sun Y."/>
            <person name="Gao Y."/>
            <person name="Yu Y."/>
        </authorList>
    </citation>
    <scope>NUCLEOTIDE SEQUENCE [LARGE SCALE GENOMIC DNA]</scope>
    <source>
        <tissue evidence="8">Muscle</tissue>
    </source>
</reference>
<dbReference type="InterPro" id="IPR001314">
    <property type="entry name" value="Peptidase_S1A"/>
</dbReference>
<keyword evidence="8" id="KW-0645">Protease</keyword>
<dbReference type="GO" id="GO:0006508">
    <property type="term" value="P:proteolysis"/>
    <property type="evidence" value="ECO:0007669"/>
    <property type="project" value="UniProtKB-KW"/>
</dbReference>
<dbReference type="InterPro" id="IPR043504">
    <property type="entry name" value="Peptidase_S1_PA_chymotrypsin"/>
</dbReference>
<dbReference type="GO" id="GO:0004252">
    <property type="term" value="F:serine-type endopeptidase activity"/>
    <property type="evidence" value="ECO:0007669"/>
    <property type="project" value="InterPro"/>
</dbReference>
<sequence>MRVLAAVLALAAVASAVPRVRRQTEPQVYCNNKRDVCVPYYLCRDGIVITDGSGLIDIRIKPRLGGTTQRPRGLQPQSPRGLQPRSSFRSAQASSTSAAPTPPANPPSPKYVAQCGRRNEEGVNARIVDFPANQAQFGEFPWMAAVLRTEYSEDNVEEKHYVCGGSLIHPQVVLTAAHCVYNINPTTLNVRLGEWDTQKAYELYPHQDRNVGYVVTHREFNPTNLFNDFALLFLDSPVELAPNVDTVCLPEQGEIFDGSYCWATGWGKDRFGKEGVFQNVLKEVELPAVSQYDCQESLRTTRLGKLFKLHPSFTCAGGVAGVDTCTGDGGSPLVCRAWVIATSKQVSWLGASAVERTMFLASMPTCLVSSTGSRIM</sequence>
<keyword evidence="3" id="KW-0325">Glycoprotein</keyword>
<dbReference type="InterPro" id="IPR018114">
    <property type="entry name" value="TRYPSIN_HIS"/>
</dbReference>
<evidence type="ECO:0000256" key="2">
    <source>
        <dbReference type="ARBA" id="ARBA00023157"/>
    </source>
</evidence>
<feature type="chain" id="PRO_5018722223" evidence="6">
    <location>
        <begin position="17"/>
        <end position="376"/>
    </location>
</feature>
<dbReference type="InterPro" id="IPR009003">
    <property type="entry name" value="Peptidase_S1_PA"/>
</dbReference>
<feature type="domain" description="Peptidase S1" evidence="7">
    <location>
        <begin position="127"/>
        <end position="366"/>
    </location>
</feature>
<dbReference type="AlphaFoldDB" id="A0A3R7MK03"/>
<dbReference type="PROSITE" id="PS00134">
    <property type="entry name" value="TRYPSIN_HIS"/>
    <property type="match status" value="1"/>
</dbReference>
<dbReference type="CDD" id="cd00190">
    <property type="entry name" value="Tryp_SPc"/>
    <property type="match status" value="1"/>
</dbReference>
<dbReference type="STRING" id="6689.A0A3R7MK03"/>
<reference evidence="8 9" key="1">
    <citation type="submission" date="2018-04" db="EMBL/GenBank/DDBJ databases">
        <authorList>
            <person name="Zhang X."/>
            <person name="Yuan J."/>
            <person name="Li F."/>
            <person name="Xiang J."/>
        </authorList>
    </citation>
    <scope>NUCLEOTIDE SEQUENCE [LARGE SCALE GENOMIC DNA]</scope>
    <source>
        <tissue evidence="8">Muscle</tissue>
    </source>
</reference>
<dbReference type="InterPro" id="IPR001254">
    <property type="entry name" value="Trypsin_dom"/>
</dbReference>
<comment type="similarity">
    <text evidence="4">Belongs to the peptidase S1 family. CLIP subfamily.</text>
</comment>
<dbReference type="Gene3D" id="2.40.10.10">
    <property type="entry name" value="Trypsin-like serine proteases"/>
    <property type="match status" value="1"/>
</dbReference>
<feature type="compositionally biased region" description="Pro residues" evidence="5">
    <location>
        <begin position="100"/>
        <end position="109"/>
    </location>
</feature>
<dbReference type="SUPFAM" id="SSF50494">
    <property type="entry name" value="Trypsin-like serine proteases"/>
    <property type="match status" value="1"/>
</dbReference>
<evidence type="ECO:0000256" key="3">
    <source>
        <dbReference type="ARBA" id="ARBA00023180"/>
    </source>
</evidence>
<keyword evidence="2" id="KW-1015">Disulfide bond</keyword>
<dbReference type="PANTHER" id="PTHR24258:SF129">
    <property type="entry name" value="LP15124P-RELATED"/>
    <property type="match status" value="1"/>
</dbReference>
<gene>
    <name evidence="8" type="ORF">C7M84_022023</name>
</gene>
<protein>
    <submittedName>
        <fullName evidence="8">Serine protease</fullName>
    </submittedName>
</protein>
<dbReference type="PROSITE" id="PS50240">
    <property type="entry name" value="TRYPSIN_DOM"/>
    <property type="match status" value="1"/>
</dbReference>
<evidence type="ECO:0000256" key="4">
    <source>
        <dbReference type="ARBA" id="ARBA00024195"/>
    </source>
</evidence>
<dbReference type="Pfam" id="PF18322">
    <property type="entry name" value="CLIP_1"/>
    <property type="match status" value="1"/>
</dbReference>
<evidence type="ECO:0000313" key="8">
    <source>
        <dbReference type="EMBL" id="ROT84793.1"/>
    </source>
</evidence>
<dbReference type="PANTHER" id="PTHR24258">
    <property type="entry name" value="SERINE PROTEASE-RELATED"/>
    <property type="match status" value="1"/>
</dbReference>
<proteinExistence type="inferred from homology"/>
<feature type="signal peptide" evidence="6">
    <location>
        <begin position="1"/>
        <end position="16"/>
    </location>
</feature>
<keyword evidence="9" id="KW-1185">Reference proteome</keyword>
<name>A0A3R7MK03_PENVA</name>